<reference evidence="4" key="1">
    <citation type="submission" date="2016-06" db="UniProtKB">
        <authorList>
            <consortium name="WormBaseParasite"/>
        </authorList>
    </citation>
    <scope>IDENTIFICATION</scope>
</reference>
<organism evidence="3 4">
    <name type="scientific">Toxocara canis</name>
    <name type="common">Canine roundworm</name>
    <dbReference type="NCBI Taxonomy" id="6265"/>
    <lineage>
        <taxon>Eukaryota</taxon>
        <taxon>Metazoa</taxon>
        <taxon>Ecdysozoa</taxon>
        <taxon>Nematoda</taxon>
        <taxon>Chromadorea</taxon>
        <taxon>Rhabditida</taxon>
        <taxon>Spirurina</taxon>
        <taxon>Ascaridomorpha</taxon>
        <taxon>Ascaridoidea</taxon>
        <taxon>Toxocaridae</taxon>
        <taxon>Toxocara</taxon>
    </lineage>
</organism>
<keyword evidence="3" id="KW-1185">Reference proteome</keyword>
<dbReference type="AlphaFoldDB" id="A0A183UJZ7"/>
<reference evidence="2 3" key="2">
    <citation type="submission" date="2018-11" db="EMBL/GenBank/DDBJ databases">
        <authorList>
            <consortium name="Pathogen Informatics"/>
        </authorList>
    </citation>
    <scope>NUCLEOTIDE SEQUENCE [LARGE SCALE GENOMIC DNA]</scope>
</reference>
<evidence type="ECO:0000313" key="2">
    <source>
        <dbReference type="EMBL" id="VDM40138.1"/>
    </source>
</evidence>
<feature type="region of interest" description="Disordered" evidence="1">
    <location>
        <begin position="1"/>
        <end position="41"/>
    </location>
</feature>
<dbReference type="WBParaSite" id="TCNE_0000881701-mRNA-1">
    <property type="protein sequence ID" value="TCNE_0000881701-mRNA-1"/>
    <property type="gene ID" value="TCNE_0000881701"/>
</dbReference>
<feature type="region of interest" description="Disordered" evidence="1">
    <location>
        <begin position="100"/>
        <end position="119"/>
    </location>
</feature>
<proteinExistence type="predicted"/>
<evidence type="ECO:0000313" key="3">
    <source>
        <dbReference type="Proteomes" id="UP000050794"/>
    </source>
</evidence>
<gene>
    <name evidence="2" type="ORF">TCNE_LOCUS8817</name>
</gene>
<sequence length="168" mass="18873">MEEREGIQVESMSSSSNSAAGYLTEKSGNDSPDGSDCWRYEQRFDGKGATIERHSGEENDEKIDLAGRGAGKRTAEVVFRRNGWGDERTKDLAQMSSAPCLEEVPQTKGELESDSSSNLDIHLQSTRRDKIKKSRLEIIHVNDFPHWHFLFTLAFLSSTSKLADMRNC</sequence>
<evidence type="ECO:0000256" key="1">
    <source>
        <dbReference type="SAM" id="MobiDB-lite"/>
    </source>
</evidence>
<protein>
    <submittedName>
        <fullName evidence="2 4">Uncharacterized protein</fullName>
    </submittedName>
</protein>
<evidence type="ECO:0000313" key="4">
    <source>
        <dbReference type="WBParaSite" id="TCNE_0000881701-mRNA-1"/>
    </source>
</evidence>
<name>A0A183UJZ7_TOXCA</name>
<dbReference type="Proteomes" id="UP000050794">
    <property type="component" value="Unassembled WGS sequence"/>
</dbReference>
<dbReference type="EMBL" id="UYWY01020005">
    <property type="protein sequence ID" value="VDM40138.1"/>
    <property type="molecule type" value="Genomic_DNA"/>
</dbReference>
<accession>A0A183UJZ7</accession>